<dbReference type="Proteomes" id="UP000682111">
    <property type="component" value="Unassembled WGS sequence"/>
</dbReference>
<evidence type="ECO:0000313" key="4">
    <source>
        <dbReference type="Proteomes" id="UP000682111"/>
    </source>
</evidence>
<accession>A0A919WLX0</accession>
<feature type="domain" description="SWIM-type" evidence="2">
    <location>
        <begin position="66"/>
        <end position="99"/>
    </location>
</feature>
<dbReference type="PROSITE" id="PS50966">
    <property type="entry name" value="ZF_SWIM"/>
    <property type="match status" value="1"/>
</dbReference>
<gene>
    <name evidence="3" type="primary">ywqB</name>
    <name evidence="3" type="ORF">J27TS8_41260</name>
</gene>
<keyword evidence="4" id="KW-1185">Reference proteome</keyword>
<dbReference type="AlphaFoldDB" id="A0A919WLX0"/>
<dbReference type="GO" id="GO:0008270">
    <property type="term" value="F:zinc ion binding"/>
    <property type="evidence" value="ECO:0007669"/>
    <property type="project" value="UniProtKB-KW"/>
</dbReference>
<dbReference type="InterPro" id="IPR007527">
    <property type="entry name" value="Znf_SWIM"/>
</dbReference>
<keyword evidence="1" id="KW-0862">Zinc</keyword>
<protein>
    <recommendedName>
        <fullName evidence="2">SWIM-type domain-containing protein</fullName>
    </recommendedName>
</protein>
<organism evidence="3 4">
    <name type="scientific">Robertmurraya siralis</name>
    <dbReference type="NCBI Taxonomy" id="77777"/>
    <lineage>
        <taxon>Bacteria</taxon>
        <taxon>Bacillati</taxon>
        <taxon>Bacillota</taxon>
        <taxon>Bacilli</taxon>
        <taxon>Bacillales</taxon>
        <taxon>Bacillaceae</taxon>
        <taxon>Robertmurraya</taxon>
    </lineage>
</organism>
<keyword evidence="1" id="KW-0863">Zinc-finger</keyword>
<evidence type="ECO:0000256" key="1">
    <source>
        <dbReference type="PROSITE-ProRule" id="PRU00325"/>
    </source>
</evidence>
<proteinExistence type="predicted"/>
<name>A0A919WLX0_9BACI</name>
<evidence type="ECO:0000259" key="2">
    <source>
        <dbReference type="PROSITE" id="PS50966"/>
    </source>
</evidence>
<keyword evidence="1" id="KW-0479">Metal-binding</keyword>
<reference evidence="3" key="1">
    <citation type="submission" date="2021-03" db="EMBL/GenBank/DDBJ databases">
        <title>Antimicrobial resistance genes in bacteria isolated from Japanese honey, and their potential for conferring macrolide and lincosamide resistance in the American foulbrood pathogen Paenibacillus larvae.</title>
        <authorList>
            <person name="Okamoto M."/>
            <person name="Kumagai M."/>
            <person name="Kanamori H."/>
            <person name="Takamatsu D."/>
        </authorList>
    </citation>
    <scope>NUCLEOTIDE SEQUENCE</scope>
    <source>
        <strain evidence="3">J27TS8</strain>
    </source>
</reference>
<evidence type="ECO:0000313" key="3">
    <source>
        <dbReference type="EMBL" id="GIN64133.1"/>
    </source>
</evidence>
<sequence length="540" mass="63886">MSSIPDKYKELLHTAANDLKSILWSEREDDAKLVQKGLLLYRQGLVSKVRLENDSIVANVQDVTRVQVEVNLNFFQISSCSCPAEGICRHQLAAFFQVFSQISRVTEWVDRWRQPIQERRTAKTLGIQRAKDLLKTAGSTKPDYEQWKQAFQSSFASIMGDPKATKPYLVTELFQVYSRKIRASAPVEQEWKQLYQLIASIHSFQYLLKFSEEQAFALEDIQRYYQNLFYQLIDDIEDLVEKLNVHALPFAFDSFMEKLKDDTYLLITGESILEFESAHLYVILWTKLFRKKQWHEEELPKVSELTRKKETLPGLIAYIHQHVMLRKDEKALQTLQLLNEQATPFMIYWLEKLSSGKEWKRMGLYVDTFSTMVRPYIQTLHDHYARMDFTRVAIKTVGAYAKETKKHDLYEKILIQALPYSYRGYDEFLFDQGLYEKWCDLQGYIGFDISSIPTEKIRLLQKERPDVLLPLYHQSIQQHIEMKNRGNYREAVKQLKKLRTLYKKLKRPDDFQHFLELLLDKTKRLRAFHQECERGKLTHA</sequence>
<comment type="caution">
    <text evidence="3">The sequence shown here is derived from an EMBL/GenBank/DDBJ whole genome shotgun (WGS) entry which is preliminary data.</text>
</comment>
<dbReference type="EMBL" id="BORC01000010">
    <property type="protein sequence ID" value="GIN64133.1"/>
    <property type="molecule type" value="Genomic_DNA"/>
</dbReference>